<protein>
    <submittedName>
        <fullName evidence="3">NTP transferase domain-containing protein</fullName>
    </submittedName>
</protein>
<dbReference type="SUPFAM" id="SSF53448">
    <property type="entry name" value="Nucleotide-diphospho-sugar transferases"/>
    <property type="match status" value="1"/>
</dbReference>
<dbReference type="InterPro" id="IPR025877">
    <property type="entry name" value="MobA-like_NTP_Trfase"/>
</dbReference>
<dbReference type="EMBL" id="JBHRTL010000006">
    <property type="protein sequence ID" value="MFC3155044.1"/>
    <property type="molecule type" value="Genomic_DNA"/>
</dbReference>
<keyword evidence="1" id="KW-0460">Magnesium</keyword>
<evidence type="ECO:0000313" key="3">
    <source>
        <dbReference type="EMBL" id="MFC3155044.1"/>
    </source>
</evidence>
<evidence type="ECO:0000259" key="2">
    <source>
        <dbReference type="Pfam" id="PF12804"/>
    </source>
</evidence>
<evidence type="ECO:0000313" key="4">
    <source>
        <dbReference type="Proteomes" id="UP001595548"/>
    </source>
</evidence>
<proteinExistence type="predicted"/>
<dbReference type="Gene3D" id="3.90.550.10">
    <property type="entry name" value="Spore Coat Polysaccharide Biosynthesis Protein SpsA, Chain A"/>
    <property type="match status" value="1"/>
</dbReference>
<gene>
    <name evidence="3" type="ORF">ACFOEB_07515</name>
</gene>
<dbReference type="Proteomes" id="UP001595548">
    <property type="component" value="Unassembled WGS sequence"/>
</dbReference>
<evidence type="ECO:0000256" key="1">
    <source>
        <dbReference type="ARBA" id="ARBA00022842"/>
    </source>
</evidence>
<keyword evidence="4" id="KW-1185">Reference proteome</keyword>
<accession>A0ABV7HMJ0</accession>
<organism evidence="3 4">
    <name type="scientific">Gilvimarinus japonicus</name>
    <dbReference type="NCBI Taxonomy" id="1796469"/>
    <lineage>
        <taxon>Bacteria</taxon>
        <taxon>Pseudomonadati</taxon>
        <taxon>Pseudomonadota</taxon>
        <taxon>Gammaproteobacteria</taxon>
        <taxon>Cellvibrionales</taxon>
        <taxon>Cellvibrionaceae</taxon>
        <taxon>Gilvimarinus</taxon>
    </lineage>
</organism>
<reference evidence="4" key="1">
    <citation type="journal article" date="2019" name="Int. J. Syst. Evol. Microbiol.">
        <title>The Global Catalogue of Microorganisms (GCM) 10K type strain sequencing project: providing services to taxonomists for standard genome sequencing and annotation.</title>
        <authorList>
            <consortium name="The Broad Institute Genomics Platform"/>
            <consortium name="The Broad Institute Genome Sequencing Center for Infectious Disease"/>
            <person name="Wu L."/>
            <person name="Ma J."/>
        </authorList>
    </citation>
    <scope>NUCLEOTIDE SEQUENCE [LARGE SCALE GENOMIC DNA]</scope>
    <source>
        <strain evidence="4">KCTC 52141</strain>
    </source>
</reference>
<dbReference type="PANTHER" id="PTHR43777">
    <property type="entry name" value="MOLYBDENUM COFACTOR CYTIDYLYLTRANSFERASE"/>
    <property type="match status" value="1"/>
</dbReference>
<dbReference type="InterPro" id="IPR029044">
    <property type="entry name" value="Nucleotide-diphossugar_trans"/>
</dbReference>
<feature type="domain" description="MobA-like NTP transferase" evidence="2">
    <location>
        <begin position="15"/>
        <end position="178"/>
    </location>
</feature>
<sequence length="223" mass="24645">MSFDQRATHSDHLVALIVAAGFSYRFGSADKRSAKLDKHQTLLAASYASAARFFTNCRVLIRDDDDIRALGLAPETPVCRTQHARQGQGASMADGFKALLTDDALANVQSAAVWLGDIPHITPNTLTQLSCKANADNIIRPIWADQIGHPVFFGRRFWPELAELHGDKGAAKIIKHYHATYQTIAVEDSGVCRDIDIQDDFKSLQLQLASTRGTRYANLHRDD</sequence>
<comment type="caution">
    <text evidence="3">The sequence shown here is derived from an EMBL/GenBank/DDBJ whole genome shotgun (WGS) entry which is preliminary data.</text>
</comment>
<keyword evidence="3" id="KW-0808">Transferase</keyword>
<name>A0ABV7HMJ0_9GAMM</name>
<dbReference type="GO" id="GO:0016740">
    <property type="term" value="F:transferase activity"/>
    <property type="evidence" value="ECO:0007669"/>
    <property type="project" value="UniProtKB-KW"/>
</dbReference>
<dbReference type="PANTHER" id="PTHR43777:SF1">
    <property type="entry name" value="MOLYBDENUM COFACTOR CYTIDYLYLTRANSFERASE"/>
    <property type="match status" value="1"/>
</dbReference>
<dbReference type="RefSeq" id="WP_382415570.1">
    <property type="nucleotide sequence ID" value="NZ_AP031500.1"/>
</dbReference>
<dbReference type="Pfam" id="PF12804">
    <property type="entry name" value="NTP_transf_3"/>
    <property type="match status" value="1"/>
</dbReference>